<dbReference type="SUPFAM" id="SSF55331">
    <property type="entry name" value="Tautomerase/MIF"/>
    <property type="match status" value="1"/>
</dbReference>
<dbReference type="AlphaFoldDB" id="A0AAE9XH85"/>
<dbReference type="InterPro" id="IPR037479">
    <property type="entry name" value="Tauto_MSAD"/>
</dbReference>
<reference evidence="1" key="1">
    <citation type="submission" date="2023-01" db="EMBL/GenBank/DDBJ databases">
        <title>Oxazolidinone resistance genes in florfenicol resistant enterococci from beef cattle and veal calves at slaughter.</title>
        <authorList>
            <person name="Biggel M."/>
        </authorList>
    </citation>
    <scope>NUCLEOTIDE SEQUENCE</scope>
    <source>
        <strain evidence="1">K204-1</strain>
    </source>
</reference>
<protein>
    <submittedName>
        <fullName evidence="1">Tautomerase family protein</fullName>
    </submittedName>
</protein>
<dbReference type="EMBL" id="CP116507">
    <property type="protein sequence ID" value="WCG23352.1"/>
    <property type="molecule type" value="Genomic_DNA"/>
</dbReference>
<dbReference type="PANTHER" id="PTHR38460:SF1">
    <property type="entry name" value="TAUTOMERASE YOLI-RELATED"/>
    <property type="match status" value="1"/>
</dbReference>
<gene>
    <name evidence="1" type="ORF">PML95_03685</name>
</gene>
<name>A0AAE9XH85_9ENTE</name>
<dbReference type="GeneID" id="72385094"/>
<accession>A0AAE9XH85</accession>
<sequence>MPLVKFDLVKGRSQQEITHLLDVSHRIFLDALELPEGDRYQVVTQHEPYELVMEDTGLGFERTHQRVLITVVSRKRTTEQKEKLYEQLQQALYKECQLKPEDLMINFVINEDEDWSFGFGKAQFLTGDLQ</sequence>
<evidence type="ECO:0000313" key="1">
    <source>
        <dbReference type="EMBL" id="WCG23352.1"/>
    </source>
</evidence>
<evidence type="ECO:0000313" key="2">
    <source>
        <dbReference type="Proteomes" id="UP001179600"/>
    </source>
</evidence>
<dbReference type="RefSeq" id="WP_126762794.1">
    <property type="nucleotide sequence ID" value="NZ_CP090216.1"/>
</dbReference>
<dbReference type="Proteomes" id="UP001179600">
    <property type="component" value="Chromosome"/>
</dbReference>
<dbReference type="Gene3D" id="3.30.429.10">
    <property type="entry name" value="Macrophage Migration Inhibitory Factor"/>
    <property type="match status" value="1"/>
</dbReference>
<dbReference type="InterPro" id="IPR014347">
    <property type="entry name" value="Tautomerase/MIF_sf"/>
</dbReference>
<dbReference type="PANTHER" id="PTHR38460">
    <property type="entry name" value="TAUTOMERASE YOLI-RELATED"/>
    <property type="match status" value="1"/>
</dbReference>
<dbReference type="Pfam" id="PF14552">
    <property type="entry name" value="Tautomerase_2"/>
    <property type="match status" value="1"/>
</dbReference>
<proteinExistence type="predicted"/>
<organism evidence="1 2">
    <name type="scientific">Vagococcus lutrae</name>
    <dbReference type="NCBI Taxonomy" id="81947"/>
    <lineage>
        <taxon>Bacteria</taxon>
        <taxon>Bacillati</taxon>
        <taxon>Bacillota</taxon>
        <taxon>Bacilli</taxon>
        <taxon>Lactobacillales</taxon>
        <taxon>Enterococcaceae</taxon>
        <taxon>Vagococcus</taxon>
    </lineage>
</organism>